<dbReference type="InterPro" id="IPR032466">
    <property type="entry name" value="Metal_Hydrolase"/>
</dbReference>
<dbReference type="RefSeq" id="WP_183769913.1">
    <property type="nucleotide sequence ID" value="NZ_JACIDK010000001.1"/>
</dbReference>
<dbReference type="Proteomes" id="UP000530564">
    <property type="component" value="Unassembled WGS sequence"/>
</dbReference>
<dbReference type="Gene3D" id="3.30.1490.130">
    <property type="entry name" value="D-aminoacylase. Domain 3"/>
    <property type="match status" value="1"/>
</dbReference>
<dbReference type="GO" id="GO:0005829">
    <property type="term" value="C:cytosol"/>
    <property type="evidence" value="ECO:0007669"/>
    <property type="project" value="TreeGrafter"/>
</dbReference>
<dbReference type="InterPro" id="IPR013108">
    <property type="entry name" value="Amidohydro_3"/>
</dbReference>
<dbReference type="Gene3D" id="3.20.20.140">
    <property type="entry name" value="Metal-dependent hydrolases"/>
    <property type="match status" value="2"/>
</dbReference>
<name>A0A839ZVG9_9CAUL</name>
<keyword evidence="4" id="KW-1185">Reference proteome</keyword>
<dbReference type="GO" id="GO:0016812">
    <property type="term" value="F:hydrolase activity, acting on carbon-nitrogen (but not peptide) bonds, in cyclic amides"/>
    <property type="evidence" value="ECO:0007669"/>
    <property type="project" value="TreeGrafter"/>
</dbReference>
<proteinExistence type="predicted"/>
<evidence type="ECO:0000313" key="3">
    <source>
        <dbReference type="EMBL" id="MBB3890038.1"/>
    </source>
</evidence>
<dbReference type="InterPro" id="IPR023100">
    <property type="entry name" value="D-aminoacylase_insert_dom_sf"/>
</dbReference>
<dbReference type="PANTHER" id="PTHR11647:SF1">
    <property type="entry name" value="COLLAPSIN RESPONSE MEDIATOR PROTEIN"/>
    <property type="match status" value="1"/>
</dbReference>
<keyword evidence="1" id="KW-0732">Signal</keyword>
<dbReference type="EMBL" id="JACIDK010000001">
    <property type="protein sequence ID" value="MBB3890038.1"/>
    <property type="molecule type" value="Genomic_DNA"/>
</dbReference>
<organism evidence="3 4">
    <name type="scientific">Phenylobacterium haematophilum</name>
    <dbReference type="NCBI Taxonomy" id="98513"/>
    <lineage>
        <taxon>Bacteria</taxon>
        <taxon>Pseudomonadati</taxon>
        <taxon>Pseudomonadota</taxon>
        <taxon>Alphaproteobacteria</taxon>
        <taxon>Caulobacterales</taxon>
        <taxon>Caulobacteraceae</taxon>
        <taxon>Phenylobacterium</taxon>
    </lineage>
</organism>
<reference evidence="3 4" key="1">
    <citation type="submission" date="2020-08" db="EMBL/GenBank/DDBJ databases">
        <title>Genomic Encyclopedia of Type Strains, Phase IV (KMG-IV): sequencing the most valuable type-strain genomes for metagenomic binning, comparative biology and taxonomic classification.</title>
        <authorList>
            <person name="Goeker M."/>
        </authorList>
    </citation>
    <scope>NUCLEOTIDE SEQUENCE [LARGE SCALE GENOMIC DNA]</scope>
    <source>
        <strain evidence="3 4">DSM 21793</strain>
    </source>
</reference>
<dbReference type="Pfam" id="PF07969">
    <property type="entry name" value="Amidohydro_3"/>
    <property type="match status" value="1"/>
</dbReference>
<feature type="signal peptide" evidence="1">
    <location>
        <begin position="1"/>
        <end position="23"/>
    </location>
</feature>
<dbReference type="SUPFAM" id="SSF51338">
    <property type="entry name" value="Composite domain of metallo-dependent hydrolases"/>
    <property type="match status" value="1"/>
</dbReference>
<protein>
    <submittedName>
        <fullName evidence="3">N-acyl-D-aspartate/D-glutamate deacylase</fullName>
    </submittedName>
</protein>
<dbReference type="PANTHER" id="PTHR11647">
    <property type="entry name" value="HYDRANTOINASE/DIHYDROPYRIMIDINASE FAMILY MEMBER"/>
    <property type="match status" value="1"/>
</dbReference>
<dbReference type="SUPFAM" id="SSF51556">
    <property type="entry name" value="Metallo-dependent hydrolases"/>
    <property type="match status" value="1"/>
</dbReference>
<feature type="domain" description="Amidohydrolase 3" evidence="2">
    <location>
        <begin position="77"/>
        <end position="508"/>
    </location>
</feature>
<evidence type="ECO:0000256" key="1">
    <source>
        <dbReference type="SAM" id="SignalP"/>
    </source>
</evidence>
<comment type="caution">
    <text evidence="3">The sequence shown here is derived from an EMBL/GenBank/DDBJ whole genome shotgun (WGS) entry which is preliminary data.</text>
</comment>
<accession>A0A839ZVG9</accession>
<sequence length="532" mass="55662">MKTSKLVALAGASVLSLSAGAFAHAQPGRAVDVLIKGGTVYDGGQGAGVTADVAISGGKVVFVGDAAKAKITATTSIDAKGKIVAPGFIDPHTHYFEDLSSTDADTRRNLAAAMQGVTTVFVGSDGRAAPEVKDTFAKLEQNGVGTNVATYVGFGTLRQRVLGDSDRAPNAAELEQMKGMVAKAMCEGALGLSTGLFYPPQSYAKTEEVIALAKEAAKRGGTYDSHIRDESSYTIGLKGAVQEVFDIGRGAGIPVHIGHIKALGVDVQGQAGEIIKMVEAAQASGLKVTADQYPWAASGTGLSAALLPRWAQVDGEAAMLKRLSDPTLGPKIRAEMAENMRRRGGPDSLLLTRTPVDEAKGKTLAQIAKAWDVDPIEAAVRLLQRGDAGVASFNQSEDDIKAFMRQPWVMTSSDGSEGHPRKYASFAEKYAKYVKAEKTVSMADFVHRSTGLTADTFGLTGRGYLKPGYYADVVVLDPATYAPKATYVQPELLSVGAEQVLVNGKFVVRDGKPTDALPGAGVLHAPTAGSCN</sequence>
<feature type="chain" id="PRO_5032729014" evidence="1">
    <location>
        <begin position="24"/>
        <end position="532"/>
    </location>
</feature>
<dbReference type="GO" id="GO:0016811">
    <property type="term" value="F:hydrolase activity, acting on carbon-nitrogen (but not peptide) bonds, in linear amides"/>
    <property type="evidence" value="ECO:0007669"/>
    <property type="project" value="InterPro"/>
</dbReference>
<gene>
    <name evidence="3" type="ORF">GGQ61_000735</name>
</gene>
<dbReference type="AlphaFoldDB" id="A0A839ZVG9"/>
<dbReference type="Gene3D" id="2.30.40.10">
    <property type="entry name" value="Urease, subunit C, domain 1"/>
    <property type="match status" value="2"/>
</dbReference>
<evidence type="ECO:0000259" key="2">
    <source>
        <dbReference type="Pfam" id="PF07969"/>
    </source>
</evidence>
<evidence type="ECO:0000313" key="4">
    <source>
        <dbReference type="Proteomes" id="UP000530564"/>
    </source>
</evidence>
<dbReference type="InterPro" id="IPR050378">
    <property type="entry name" value="Metallo-dep_Hydrolases_sf"/>
</dbReference>
<dbReference type="InterPro" id="IPR011059">
    <property type="entry name" value="Metal-dep_hydrolase_composite"/>
</dbReference>